<evidence type="ECO:0000256" key="7">
    <source>
        <dbReference type="ARBA" id="ARBA00023136"/>
    </source>
</evidence>
<dbReference type="FunCoup" id="A0A540VC61">
    <property type="interactions" value="27"/>
</dbReference>
<protein>
    <submittedName>
        <fullName evidence="10">AzlC family ABC transporter permease</fullName>
    </submittedName>
</protein>
<dbReference type="GO" id="GO:1903785">
    <property type="term" value="P:L-valine transmembrane transport"/>
    <property type="evidence" value="ECO:0007669"/>
    <property type="project" value="TreeGrafter"/>
</dbReference>
<dbReference type="PANTHER" id="PTHR34979">
    <property type="entry name" value="INNER MEMBRANE PROTEIN YGAZ"/>
    <property type="match status" value="1"/>
</dbReference>
<dbReference type="EMBL" id="VIGC01000025">
    <property type="protein sequence ID" value="TQE94354.1"/>
    <property type="molecule type" value="Genomic_DNA"/>
</dbReference>
<dbReference type="AlphaFoldDB" id="A0A540VC61"/>
<feature type="compositionally biased region" description="Basic and acidic residues" evidence="8">
    <location>
        <begin position="257"/>
        <end position="272"/>
    </location>
</feature>
<comment type="caution">
    <text evidence="10">The sequence shown here is derived from an EMBL/GenBank/DDBJ whole genome shotgun (WGS) entry which is preliminary data.</text>
</comment>
<dbReference type="GO" id="GO:0005886">
    <property type="term" value="C:plasma membrane"/>
    <property type="evidence" value="ECO:0007669"/>
    <property type="project" value="UniProtKB-SubCell"/>
</dbReference>
<gene>
    <name evidence="10" type="ORF">FKZ61_17375</name>
</gene>
<comment type="subcellular location">
    <subcellularLocation>
        <location evidence="1">Cell membrane</location>
        <topology evidence="1">Multi-pass membrane protein</topology>
    </subcellularLocation>
</comment>
<sequence>MSASTELAHPDDSALADSRGRAFGAGVRATLPLLVGTSPFGMVFGAVAVQSGLSPAATQAMSALVFAGSAQFIAAGLVATGAGTALIVLTTLIVNLRHALYGLPLAPHLRHLPQRWLAPLAFWLTDETFLVVIEHYRQRQNGAHKQWYFLGSALAMYVNWQIWTYVGMRAGQAGTALGLDPRAWGLEFALPLTFIGMLVPALGNRPMVACVAAAGLTALLGAELPHQLGLMAAALVGVVVGFGAELRWPIDEGGAEPTDRQPSDSEVGHGQS</sequence>
<feature type="region of interest" description="Disordered" evidence="8">
    <location>
        <begin position="251"/>
        <end position="272"/>
    </location>
</feature>
<dbReference type="Proteomes" id="UP000317371">
    <property type="component" value="Unassembled WGS sequence"/>
</dbReference>
<dbReference type="Pfam" id="PF03591">
    <property type="entry name" value="AzlC"/>
    <property type="match status" value="1"/>
</dbReference>
<evidence type="ECO:0000256" key="9">
    <source>
        <dbReference type="SAM" id="Phobius"/>
    </source>
</evidence>
<evidence type="ECO:0000256" key="5">
    <source>
        <dbReference type="ARBA" id="ARBA00022692"/>
    </source>
</evidence>
<dbReference type="PANTHER" id="PTHR34979:SF1">
    <property type="entry name" value="INNER MEMBRANE PROTEIN YGAZ"/>
    <property type="match status" value="1"/>
</dbReference>
<evidence type="ECO:0000256" key="8">
    <source>
        <dbReference type="SAM" id="MobiDB-lite"/>
    </source>
</evidence>
<dbReference type="InParanoid" id="A0A540VC61"/>
<feature type="transmembrane region" description="Helical" evidence="9">
    <location>
        <begin position="70"/>
        <end position="96"/>
    </location>
</feature>
<evidence type="ECO:0000313" key="11">
    <source>
        <dbReference type="Proteomes" id="UP000317371"/>
    </source>
</evidence>
<evidence type="ECO:0000256" key="3">
    <source>
        <dbReference type="ARBA" id="ARBA00022448"/>
    </source>
</evidence>
<dbReference type="OrthoDB" id="3177005at2"/>
<organism evidence="10 11">
    <name type="scientific">Litorilinea aerophila</name>
    <dbReference type="NCBI Taxonomy" id="1204385"/>
    <lineage>
        <taxon>Bacteria</taxon>
        <taxon>Bacillati</taxon>
        <taxon>Chloroflexota</taxon>
        <taxon>Caldilineae</taxon>
        <taxon>Caldilineales</taxon>
        <taxon>Caldilineaceae</taxon>
        <taxon>Litorilinea</taxon>
    </lineage>
</organism>
<accession>A0A540VC61</accession>
<dbReference type="RefSeq" id="WP_141611461.1">
    <property type="nucleotide sequence ID" value="NZ_VIGC02000025.1"/>
</dbReference>
<evidence type="ECO:0000256" key="4">
    <source>
        <dbReference type="ARBA" id="ARBA00022475"/>
    </source>
</evidence>
<feature type="transmembrane region" description="Helical" evidence="9">
    <location>
        <begin position="147"/>
        <end position="163"/>
    </location>
</feature>
<dbReference type="InterPro" id="IPR011606">
    <property type="entry name" value="Brnchd-chn_aa_trnsp_permease"/>
</dbReference>
<keyword evidence="4" id="KW-1003">Cell membrane</keyword>
<evidence type="ECO:0000256" key="6">
    <source>
        <dbReference type="ARBA" id="ARBA00022989"/>
    </source>
</evidence>
<feature type="transmembrane region" description="Helical" evidence="9">
    <location>
        <begin position="29"/>
        <end position="49"/>
    </location>
</feature>
<keyword evidence="6 9" id="KW-1133">Transmembrane helix</keyword>
<evidence type="ECO:0000256" key="2">
    <source>
        <dbReference type="ARBA" id="ARBA00010735"/>
    </source>
</evidence>
<name>A0A540VC61_9CHLR</name>
<comment type="similarity">
    <text evidence="2">Belongs to the AzlC family.</text>
</comment>
<reference evidence="10 11" key="1">
    <citation type="submission" date="2019-06" db="EMBL/GenBank/DDBJ databases">
        <title>Genome sequence of Litorilinea aerophila BAA-2444.</title>
        <authorList>
            <person name="Maclea K.S."/>
            <person name="Maurais E.G."/>
            <person name="Iannazzi L.C."/>
        </authorList>
    </citation>
    <scope>NUCLEOTIDE SEQUENCE [LARGE SCALE GENOMIC DNA]</scope>
    <source>
        <strain evidence="10 11">ATCC BAA-2444</strain>
    </source>
</reference>
<keyword evidence="3" id="KW-0813">Transport</keyword>
<keyword evidence="11" id="KW-1185">Reference proteome</keyword>
<proteinExistence type="inferred from homology"/>
<evidence type="ECO:0000256" key="1">
    <source>
        <dbReference type="ARBA" id="ARBA00004651"/>
    </source>
</evidence>
<evidence type="ECO:0000313" key="10">
    <source>
        <dbReference type="EMBL" id="TQE94354.1"/>
    </source>
</evidence>
<feature type="transmembrane region" description="Helical" evidence="9">
    <location>
        <begin position="183"/>
        <end position="199"/>
    </location>
</feature>
<keyword evidence="5 9" id="KW-0812">Transmembrane</keyword>
<keyword evidence="7 9" id="KW-0472">Membrane</keyword>